<dbReference type="PROSITE" id="PS51257">
    <property type="entry name" value="PROKAR_LIPOPROTEIN"/>
    <property type="match status" value="1"/>
</dbReference>
<feature type="signal peptide" evidence="1">
    <location>
        <begin position="1"/>
        <end position="21"/>
    </location>
</feature>
<organism evidence="3 4">
    <name type="scientific">Plectonema cf. radiosum LEGE 06105</name>
    <dbReference type="NCBI Taxonomy" id="945769"/>
    <lineage>
        <taxon>Bacteria</taxon>
        <taxon>Bacillati</taxon>
        <taxon>Cyanobacteriota</taxon>
        <taxon>Cyanophyceae</taxon>
        <taxon>Oscillatoriophycideae</taxon>
        <taxon>Oscillatoriales</taxon>
        <taxon>Microcoleaceae</taxon>
        <taxon>Plectonema</taxon>
    </lineage>
</organism>
<gene>
    <name evidence="3" type="ORF">IQ247_29835</name>
</gene>
<dbReference type="Proteomes" id="UP000620559">
    <property type="component" value="Unassembled WGS sequence"/>
</dbReference>
<comment type="caution">
    <text evidence="3">The sequence shown here is derived from an EMBL/GenBank/DDBJ whole genome shotgun (WGS) entry which is preliminary data.</text>
</comment>
<sequence length="196" mass="21463">MFKKILLPVSLAFFITSCNNAKVPNVVGQEASYARGIIKGQGFETEVIEKIEDGIQPGQVLSQEPIAEASIKKGSKIKLTITKPPVYELKGSVRLLDSEIQGTDDYCYGSGGYSDIKGGMSVTVRDGKGNILATGNTESGVRPPGEYSNIQCTFSFNVNNIPKTEFYSVEVGRRGQMNYSYEEMNKQKWELVLSLG</sequence>
<accession>A0A8J7JXK7</accession>
<dbReference type="AlphaFoldDB" id="A0A8J7JXK7"/>
<evidence type="ECO:0000256" key="1">
    <source>
        <dbReference type="SAM" id="SignalP"/>
    </source>
</evidence>
<proteinExistence type="predicted"/>
<dbReference type="PROSITE" id="PS51178">
    <property type="entry name" value="PASTA"/>
    <property type="match status" value="1"/>
</dbReference>
<protein>
    <submittedName>
        <fullName evidence="3">PASTA domain-containing protein</fullName>
    </submittedName>
</protein>
<dbReference type="InterPro" id="IPR005543">
    <property type="entry name" value="PASTA_dom"/>
</dbReference>
<name>A0A8J7JXK7_9CYAN</name>
<dbReference type="Gene3D" id="3.30.10.20">
    <property type="match status" value="1"/>
</dbReference>
<dbReference type="CDD" id="cd06577">
    <property type="entry name" value="PASTA_pknB"/>
    <property type="match status" value="1"/>
</dbReference>
<keyword evidence="4" id="KW-1185">Reference proteome</keyword>
<feature type="domain" description="PASTA" evidence="2">
    <location>
        <begin position="19"/>
        <end position="83"/>
    </location>
</feature>
<evidence type="ECO:0000313" key="4">
    <source>
        <dbReference type="Proteomes" id="UP000620559"/>
    </source>
</evidence>
<evidence type="ECO:0000313" key="3">
    <source>
        <dbReference type="EMBL" id="MBE9216805.1"/>
    </source>
</evidence>
<dbReference type="Pfam" id="PF03793">
    <property type="entry name" value="PASTA"/>
    <property type="match status" value="1"/>
</dbReference>
<keyword evidence="1" id="KW-0732">Signal</keyword>
<dbReference type="SMART" id="SM00740">
    <property type="entry name" value="PASTA"/>
    <property type="match status" value="1"/>
</dbReference>
<feature type="chain" id="PRO_5035300658" evidence="1">
    <location>
        <begin position="22"/>
        <end position="196"/>
    </location>
</feature>
<dbReference type="RefSeq" id="WP_193925601.1">
    <property type="nucleotide sequence ID" value="NZ_JADEWL010000206.1"/>
</dbReference>
<evidence type="ECO:0000259" key="2">
    <source>
        <dbReference type="PROSITE" id="PS51178"/>
    </source>
</evidence>
<dbReference type="EMBL" id="JADEWL010000206">
    <property type="protein sequence ID" value="MBE9216805.1"/>
    <property type="molecule type" value="Genomic_DNA"/>
</dbReference>
<reference evidence="3" key="1">
    <citation type="submission" date="2020-10" db="EMBL/GenBank/DDBJ databases">
        <authorList>
            <person name="Castelo-Branco R."/>
            <person name="Eusebio N."/>
            <person name="Adriana R."/>
            <person name="Vieira A."/>
            <person name="Brugerolle De Fraissinette N."/>
            <person name="Rezende De Castro R."/>
            <person name="Schneider M.P."/>
            <person name="Vasconcelos V."/>
            <person name="Leao P.N."/>
        </authorList>
    </citation>
    <scope>NUCLEOTIDE SEQUENCE</scope>
    <source>
        <strain evidence="3">LEGE 06105</strain>
    </source>
</reference>